<evidence type="ECO:0000259" key="2">
    <source>
        <dbReference type="Pfam" id="PF13399"/>
    </source>
</evidence>
<protein>
    <recommendedName>
        <fullName evidence="2">LytR/CpsA/Psr regulator C-terminal domain-containing protein</fullName>
    </recommendedName>
</protein>
<evidence type="ECO:0000256" key="1">
    <source>
        <dbReference type="SAM" id="Phobius"/>
    </source>
</evidence>
<feature type="transmembrane region" description="Helical" evidence="1">
    <location>
        <begin position="21"/>
        <end position="44"/>
    </location>
</feature>
<evidence type="ECO:0000313" key="3">
    <source>
        <dbReference type="EMBL" id="KXA22941.1"/>
    </source>
</evidence>
<dbReference type="OrthoDB" id="3267444at2"/>
<evidence type="ECO:0000313" key="4">
    <source>
        <dbReference type="Proteomes" id="UP000070687"/>
    </source>
</evidence>
<dbReference type="Gene3D" id="3.30.70.2390">
    <property type="match status" value="1"/>
</dbReference>
<gene>
    <name evidence="3" type="ORF">HMPREF3208_00171</name>
</gene>
<proteinExistence type="predicted"/>
<organism evidence="3 4">
    <name type="scientific">Gardnerella vaginalis</name>
    <dbReference type="NCBI Taxonomy" id="2702"/>
    <lineage>
        <taxon>Bacteria</taxon>
        <taxon>Bacillati</taxon>
        <taxon>Actinomycetota</taxon>
        <taxon>Actinomycetes</taxon>
        <taxon>Bifidobacteriales</taxon>
        <taxon>Bifidobacteriaceae</taxon>
        <taxon>Gardnerella</taxon>
    </lineage>
</organism>
<dbReference type="InterPro" id="IPR027381">
    <property type="entry name" value="LytR/CpsA/Psr_C"/>
</dbReference>
<sequence>MAQEYDERIARKAFMNQKKRSVLTSVGIALAVIFVIALLVQFHVFGINSTATPKDNPNYGVTAPCATKDKGSAKIPYVDNRAVAIRVLNGTKFRGFARAVGEALNARGFNLTEVNNNKTNNIKRTTIYFGRNAINEAYTVNANFTDAVMRMDDRQDKLVDIVLGSTFTNLRPKVDVPAAGAAIQEIPGCLKADSMQHLPKAEQHKEVK</sequence>
<keyword evidence="1" id="KW-1133">Transmembrane helix</keyword>
<keyword evidence="1" id="KW-0472">Membrane</keyword>
<reference evidence="3 4" key="1">
    <citation type="submission" date="2016-01" db="EMBL/GenBank/DDBJ databases">
        <authorList>
            <person name="Oliw E.H."/>
        </authorList>
    </citation>
    <scope>NUCLEOTIDE SEQUENCE [LARGE SCALE GENOMIC DNA]</scope>
    <source>
        <strain evidence="3 4">PSS_7772B</strain>
    </source>
</reference>
<dbReference type="Proteomes" id="UP000070687">
    <property type="component" value="Unassembled WGS sequence"/>
</dbReference>
<dbReference type="AlphaFoldDB" id="A0A133P316"/>
<dbReference type="Pfam" id="PF13399">
    <property type="entry name" value="LytR_C"/>
    <property type="match status" value="1"/>
</dbReference>
<dbReference type="PATRIC" id="fig|2702.100.peg.159"/>
<name>A0A133P316_GARVA</name>
<dbReference type="EMBL" id="LRQB01000005">
    <property type="protein sequence ID" value="KXA22941.1"/>
    <property type="molecule type" value="Genomic_DNA"/>
</dbReference>
<accession>A0A133P316</accession>
<feature type="domain" description="LytR/CpsA/Psr regulator C-terminal" evidence="2">
    <location>
        <begin position="83"/>
        <end position="167"/>
    </location>
</feature>
<comment type="caution">
    <text evidence="3">The sequence shown here is derived from an EMBL/GenBank/DDBJ whole genome shotgun (WGS) entry which is preliminary data.</text>
</comment>
<dbReference type="RefSeq" id="WP_016637879.1">
    <property type="nucleotide sequence ID" value="NZ_KQ956830.1"/>
</dbReference>
<keyword evidence="1" id="KW-0812">Transmembrane</keyword>